<evidence type="ECO:0000313" key="2">
    <source>
        <dbReference type="EMBL" id="KAD6795026.1"/>
    </source>
</evidence>
<evidence type="ECO:0000256" key="1">
    <source>
        <dbReference type="SAM" id="SignalP"/>
    </source>
</evidence>
<feature type="chain" id="PRO_5024451978" description="Root meristem growth factor 8" evidence="1">
    <location>
        <begin position="21"/>
        <end position="107"/>
    </location>
</feature>
<keyword evidence="1" id="KW-0732">Signal</keyword>
<name>A0A5N6PN65_9ASTR</name>
<dbReference type="Proteomes" id="UP000326396">
    <property type="component" value="Linkage Group LG11"/>
</dbReference>
<organism evidence="2 3">
    <name type="scientific">Mikania micrantha</name>
    <name type="common">bitter vine</name>
    <dbReference type="NCBI Taxonomy" id="192012"/>
    <lineage>
        <taxon>Eukaryota</taxon>
        <taxon>Viridiplantae</taxon>
        <taxon>Streptophyta</taxon>
        <taxon>Embryophyta</taxon>
        <taxon>Tracheophyta</taxon>
        <taxon>Spermatophyta</taxon>
        <taxon>Magnoliopsida</taxon>
        <taxon>eudicotyledons</taxon>
        <taxon>Gunneridae</taxon>
        <taxon>Pentapetalae</taxon>
        <taxon>asterids</taxon>
        <taxon>campanulids</taxon>
        <taxon>Asterales</taxon>
        <taxon>Asteraceae</taxon>
        <taxon>Asteroideae</taxon>
        <taxon>Heliantheae alliance</taxon>
        <taxon>Eupatorieae</taxon>
        <taxon>Mikania</taxon>
    </lineage>
</organism>
<proteinExistence type="predicted"/>
<feature type="signal peptide" evidence="1">
    <location>
        <begin position="1"/>
        <end position="20"/>
    </location>
</feature>
<accession>A0A5N6PN65</accession>
<comment type="caution">
    <text evidence="2">The sequence shown here is derived from an EMBL/GenBank/DDBJ whole genome shotgun (WGS) entry which is preliminary data.</text>
</comment>
<evidence type="ECO:0008006" key="4">
    <source>
        <dbReference type="Google" id="ProtNLM"/>
    </source>
</evidence>
<dbReference type="AlphaFoldDB" id="A0A5N6PN65"/>
<sequence>MKLYLMFIVFLVTSLHSYEAEGKMLGRVLPSLSVSSNEEIIKISSIKRSKKDHKLTVAKADELRSTTTFKNRRLFSRVVTKNSHHDHWLPKIHEDYYGPMHHRPRHH</sequence>
<dbReference type="OrthoDB" id="1903945at2759"/>
<keyword evidence="3" id="KW-1185">Reference proteome</keyword>
<reference evidence="2 3" key="1">
    <citation type="submission" date="2019-05" db="EMBL/GenBank/DDBJ databases">
        <title>Mikania micrantha, genome provides insights into the molecular mechanism of rapid growth.</title>
        <authorList>
            <person name="Liu B."/>
        </authorList>
    </citation>
    <scope>NUCLEOTIDE SEQUENCE [LARGE SCALE GENOMIC DNA]</scope>
    <source>
        <strain evidence="2">NLD-2019</strain>
        <tissue evidence="2">Leaf</tissue>
    </source>
</reference>
<evidence type="ECO:0000313" key="3">
    <source>
        <dbReference type="Proteomes" id="UP000326396"/>
    </source>
</evidence>
<gene>
    <name evidence="2" type="ORF">E3N88_05922</name>
</gene>
<dbReference type="EMBL" id="SZYD01000003">
    <property type="protein sequence ID" value="KAD6795026.1"/>
    <property type="molecule type" value="Genomic_DNA"/>
</dbReference>
<protein>
    <recommendedName>
        <fullName evidence="4">Root meristem growth factor 8</fullName>
    </recommendedName>
</protein>